<evidence type="ECO:0000313" key="4">
    <source>
        <dbReference type="Proteomes" id="UP000217103"/>
    </source>
</evidence>
<keyword evidence="1" id="KW-0732">Signal</keyword>
<evidence type="ECO:0000256" key="1">
    <source>
        <dbReference type="SAM" id="SignalP"/>
    </source>
</evidence>
<feature type="chain" id="PRO_5038785071" description="DUF5648 domain-containing protein" evidence="1">
    <location>
        <begin position="31"/>
        <end position="197"/>
    </location>
</feature>
<name>A0A1H1F3X6_9ACTN</name>
<feature type="domain" description="DUF5648" evidence="2">
    <location>
        <begin position="68"/>
        <end position="191"/>
    </location>
</feature>
<evidence type="ECO:0000259" key="2">
    <source>
        <dbReference type="Pfam" id="PF18885"/>
    </source>
</evidence>
<proteinExistence type="predicted"/>
<organism evidence="3 4">
    <name type="scientific">Thermostaphylospora chromogena</name>
    <dbReference type="NCBI Taxonomy" id="35622"/>
    <lineage>
        <taxon>Bacteria</taxon>
        <taxon>Bacillati</taxon>
        <taxon>Actinomycetota</taxon>
        <taxon>Actinomycetes</taxon>
        <taxon>Streptosporangiales</taxon>
        <taxon>Thermomonosporaceae</taxon>
        <taxon>Thermostaphylospora</taxon>
    </lineage>
</organism>
<reference evidence="3 4" key="1">
    <citation type="submission" date="2016-10" db="EMBL/GenBank/DDBJ databases">
        <authorList>
            <person name="de Groot N.N."/>
        </authorList>
    </citation>
    <scope>NUCLEOTIDE SEQUENCE [LARGE SCALE GENOMIC DNA]</scope>
    <source>
        <strain evidence="3 4">DSM 43794</strain>
    </source>
</reference>
<dbReference type="AlphaFoldDB" id="A0A1H1F3X6"/>
<feature type="signal peptide" evidence="1">
    <location>
        <begin position="1"/>
        <end position="30"/>
    </location>
</feature>
<dbReference type="PROSITE" id="PS51318">
    <property type="entry name" value="TAT"/>
    <property type="match status" value="1"/>
</dbReference>
<dbReference type="RefSeq" id="WP_093259386.1">
    <property type="nucleotide sequence ID" value="NZ_FNKK01000002.1"/>
</dbReference>
<dbReference type="EMBL" id="FNKK01000002">
    <property type="protein sequence ID" value="SDQ95116.1"/>
    <property type="molecule type" value="Genomic_DNA"/>
</dbReference>
<dbReference type="InterPro" id="IPR043708">
    <property type="entry name" value="DUF5648"/>
</dbReference>
<dbReference type="OrthoDB" id="3529822at2"/>
<accession>A0A1H1F3X6</accession>
<dbReference type="Pfam" id="PF18885">
    <property type="entry name" value="DUF5648"/>
    <property type="match status" value="1"/>
</dbReference>
<dbReference type="STRING" id="35622.SAMN04489764_2749"/>
<protein>
    <recommendedName>
        <fullName evidence="2">DUF5648 domain-containing protein</fullName>
    </recommendedName>
</protein>
<keyword evidence="4" id="KW-1185">Reference proteome</keyword>
<evidence type="ECO:0000313" key="3">
    <source>
        <dbReference type="EMBL" id="SDQ95116.1"/>
    </source>
</evidence>
<sequence length="197" mass="21350">MSRISSSARRSIKAGLAVALSAAVSMGLSATVAPQASATTVTKAHSVPGPKAVEKAKLYELVTPHGIFYTANEAEKDNAIAKYGFKPTQTPLYYLATKRFRGGKPLYRLKLKDKPSYLVTASSTERDKLVASGKFSYEGIIGFAPAKPITGNEVQVFRLSNNGRWRLAIAEHKDSILANEPGWRLDGPILYQFTSAD</sequence>
<dbReference type="InterPro" id="IPR006311">
    <property type="entry name" value="TAT_signal"/>
</dbReference>
<gene>
    <name evidence="3" type="ORF">SAMN04489764_2749</name>
</gene>
<dbReference type="Proteomes" id="UP000217103">
    <property type="component" value="Unassembled WGS sequence"/>
</dbReference>